<dbReference type="Pfam" id="PF00561">
    <property type="entry name" value="Abhydrolase_1"/>
    <property type="match status" value="1"/>
</dbReference>
<accession>A0A1E4ST55</accession>
<dbReference type="InterPro" id="IPR000639">
    <property type="entry name" value="Epox_hydrolase-like"/>
</dbReference>
<dbReference type="OrthoDB" id="408373at2759"/>
<dbReference type="InterPro" id="IPR000073">
    <property type="entry name" value="AB_hydrolase_1"/>
</dbReference>
<dbReference type="Proteomes" id="UP000094801">
    <property type="component" value="Unassembled WGS sequence"/>
</dbReference>
<evidence type="ECO:0000259" key="1">
    <source>
        <dbReference type="Pfam" id="PF00561"/>
    </source>
</evidence>
<reference evidence="3" key="1">
    <citation type="submission" date="2016-04" db="EMBL/GenBank/DDBJ databases">
        <title>Comparative genomics of biotechnologically important yeasts.</title>
        <authorList>
            <consortium name="DOE Joint Genome Institute"/>
            <person name="Riley R."/>
            <person name="Haridas S."/>
            <person name="Wolfe K.H."/>
            <person name="Lopes M.R."/>
            <person name="Hittinger C.T."/>
            <person name="Goker M."/>
            <person name="Salamov A."/>
            <person name="Wisecaver J."/>
            <person name="Long T.M."/>
            <person name="Aerts A.L."/>
            <person name="Barry K."/>
            <person name="Choi C."/>
            <person name="Clum A."/>
            <person name="Coughlan A.Y."/>
            <person name="Deshpande S."/>
            <person name="Douglass A.P."/>
            <person name="Hanson S.J."/>
            <person name="Klenk H.-P."/>
            <person name="Labutti K."/>
            <person name="Lapidus A."/>
            <person name="Lindquist E."/>
            <person name="Lipzen A."/>
            <person name="Meier-Kolthoff J.P."/>
            <person name="Ohm R.A."/>
            <person name="Otillar R.P."/>
            <person name="Pangilinan J."/>
            <person name="Peng Y."/>
            <person name="Rokas A."/>
            <person name="Rosa C.A."/>
            <person name="Scheuner C."/>
            <person name="Sibirny A.A."/>
            <person name="Slot J.C."/>
            <person name="Stielow J.B."/>
            <person name="Sun H."/>
            <person name="Kurtzman C.P."/>
            <person name="Blackwell M."/>
            <person name="Grigoriev I.V."/>
            <person name="Jeffries T.W."/>
        </authorList>
    </citation>
    <scope>NUCLEOTIDE SEQUENCE [LARGE SCALE GENOMIC DNA]</scope>
    <source>
        <strain evidence="3">NRRL YB-2248</strain>
    </source>
</reference>
<evidence type="ECO:0000313" key="2">
    <source>
        <dbReference type="EMBL" id="ODV82617.1"/>
    </source>
</evidence>
<keyword evidence="3" id="KW-1185">Reference proteome</keyword>
<dbReference type="Gene3D" id="3.40.50.1820">
    <property type="entry name" value="alpha/beta hydrolase"/>
    <property type="match status" value="1"/>
</dbReference>
<dbReference type="GO" id="GO:0003824">
    <property type="term" value="F:catalytic activity"/>
    <property type="evidence" value="ECO:0007669"/>
    <property type="project" value="InterPro"/>
</dbReference>
<name>A0A1E4ST55_9ASCO</name>
<dbReference type="InterPro" id="IPR050266">
    <property type="entry name" value="AB_hydrolase_sf"/>
</dbReference>
<dbReference type="PANTHER" id="PTHR43798">
    <property type="entry name" value="MONOACYLGLYCEROL LIPASE"/>
    <property type="match status" value="1"/>
</dbReference>
<evidence type="ECO:0000313" key="3">
    <source>
        <dbReference type="Proteomes" id="UP000094801"/>
    </source>
</evidence>
<feature type="non-terminal residue" evidence="2">
    <location>
        <position position="278"/>
    </location>
</feature>
<dbReference type="InterPro" id="IPR029058">
    <property type="entry name" value="AB_hydrolase_fold"/>
</dbReference>
<dbReference type="PRINTS" id="PR00412">
    <property type="entry name" value="EPOXHYDRLASE"/>
</dbReference>
<dbReference type="GO" id="GO:0016020">
    <property type="term" value="C:membrane"/>
    <property type="evidence" value="ECO:0007669"/>
    <property type="project" value="TreeGrafter"/>
</dbReference>
<dbReference type="PANTHER" id="PTHR43798:SF33">
    <property type="entry name" value="HYDROLASE, PUTATIVE (AFU_ORTHOLOGUE AFUA_2G14860)-RELATED"/>
    <property type="match status" value="1"/>
</dbReference>
<dbReference type="PRINTS" id="PR00111">
    <property type="entry name" value="ABHYDROLASE"/>
</dbReference>
<gene>
    <name evidence="2" type="ORF">CANARDRAFT_184654</name>
</gene>
<dbReference type="STRING" id="983967.A0A1E4ST55"/>
<dbReference type="SUPFAM" id="SSF53474">
    <property type="entry name" value="alpha/beta-Hydrolases"/>
    <property type="match status" value="1"/>
</dbReference>
<sequence length="278" mass="31061">IEINGATLEYSKVTPKESNGKLAITLHGGRGFGSKEGDFSVYKDLANYGYTVISFDFRGHGNSSSTPPFIFKQIVEDIEALKLHFSKDEKIIVIGGSFGSFLAQQYAITYPDSISHLVLRGAAPSYHQEDECLSKLANNLKTGKASNASVEMVHKVFSSFESDEEMKLIMFALAPLYVEVYDQNKGLAGVLNTKYNSKSHNDLYSETEKYFDYRDDLKRLEKPTLIIVGANDWICPPEQSELIHSLIKDSKLLVIPDANHSVHVEKKEIVIAEIVKFL</sequence>
<organism evidence="2 3">
    <name type="scientific">[Candida] arabinofermentans NRRL YB-2248</name>
    <dbReference type="NCBI Taxonomy" id="983967"/>
    <lineage>
        <taxon>Eukaryota</taxon>
        <taxon>Fungi</taxon>
        <taxon>Dikarya</taxon>
        <taxon>Ascomycota</taxon>
        <taxon>Saccharomycotina</taxon>
        <taxon>Pichiomycetes</taxon>
        <taxon>Pichiales</taxon>
        <taxon>Pichiaceae</taxon>
        <taxon>Ogataea</taxon>
        <taxon>Ogataea/Candida clade</taxon>
    </lineage>
</organism>
<protein>
    <recommendedName>
        <fullName evidence="1">AB hydrolase-1 domain-containing protein</fullName>
    </recommendedName>
</protein>
<dbReference type="AlphaFoldDB" id="A0A1E4ST55"/>
<proteinExistence type="predicted"/>
<feature type="non-terminal residue" evidence="2">
    <location>
        <position position="1"/>
    </location>
</feature>
<feature type="domain" description="AB hydrolase-1" evidence="1">
    <location>
        <begin position="26"/>
        <end position="266"/>
    </location>
</feature>
<dbReference type="EMBL" id="KV453879">
    <property type="protein sequence ID" value="ODV82617.1"/>
    <property type="molecule type" value="Genomic_DNA"/>
</dbReference>